<dbReference type="Gene3D" id="1.20.120.1220">
    <property type="match status" value="1"/>
</dbReference>
<feature type="transmembrane region" description="Helical" evidence="1">
    <location>
        <begin position="93"/>
        <end position="110"/>
    </location>
</feature>
<dbReference type="AlphaFoldDB" id="A0A923RSV3"/>
<dbReference type="Pfam" id="PF01478">
    <property type="entry name" value="Peptidase_A24"/>
    <property type="match status" value="1"/>
</dbReference>
<evidence type="ECO:0000313" key="4">
    <source>
        <dbReference type="Proteomes" id="UP000606720"/>
    </source>
</evidence>
<protein>
    <submittedName>
        <fullName evidence="3">Prepilin peptidase</fullName>
    </submittedName>
</protein>
<accession>A0A923RSV3</accession>
<evidence type="ECO:0000256" key="1">
    <source>
        <dbReference type="SAM" id="Phobius"/>
    </source>
</evidence>
<dbReference type="GO" id="GO:0016020">
    <property type="term" value="C:membrane"/>
    <property type="evidence" value="ECO:0007669"/>
    <property type="project" value="InterPro"/>
</dbReference>
<keyword evidence="1" id="KW-0812">Transmembrane</keyword>
<dbReference type="EMBL" id="JACOPH010000004">
    <property type="protein sequence ID" value="MBC5714037.1"/>
    <property type="molecule type" value="Genomic_DNA"/>
</dbReference>
<dbReference type="GO" id="GO:0004190">
    <property type="term" value="F:aspartic-type endopeptidase activity"/>
    <property type="evidence" value="ECO:0007669"/>
    <property type="project" value="InterPro"/>
</dbReference>
<dbReference type="RefSeq" id="WP_186866801.1">
    <property type="nucleotide sequence ID" value="NZ_JACOPH010000004.1"/>
</dbReference>
<sequence length="164" mass="18621">MILLLGCLVIAAVQDIRSGKVSNRLIAAGLMIGSFFQIRNYQICGMYYFLRNVSIPVILLYLLFQMRVLGAGDIKLFSMIGSFLTMQELLKCMAYSFLAAGAGAVLFLAADKRRRQRIRQGILYLFYTIRTGKITQYEPVFKEEQFSFAFSVPVLFGTICTLYF</sequence>
<keyword evidence="4" id="KW-1185">Reference proteome</keyword>
<organism evidence="3 4">
    <name type="scientific">Roseburia zhanii</name>
    <dbReference type="NCBI Taxonomy" id="2763064"/>
    <lineage>
        <taxon>Bacteria</taxon>
        <taxon>Bacillati</taxon>
        <taxon>Bacillota</taxon>
        <taxon>Clostridia</taxon>
        <taxon>Lachnospirales</taxon>
        <taxon>Lachnospiraceae</taxon>
        <taxon>Roseburia</taxon>
    </lineage>
</organism>
<keyword evidence="1" id="KW-1133">Transmembrane helix</keyword>
<evidence type="ECO:0000313" key="3">
    <source>
        <dbReference type="EMBL" id="MBC5714037.1"/>
    </source>
</evidence>
<gene>
    <name evidence="3" type="ORF">H8S17_07415</name>
</gene>
<proteinExistence type="predicted"/>
<dbReference type="Proteomes" id="UP000606720">
    <property type="component" value="Unassembled WGS sequence"/>
</dbReference>
<evidence type="ECO:0000259" key="2">
    <source>
        <dbReference type="Pfam" id="PF01478"/>
    </source>
</evidence>
<dbReference type="InterPro" id="IPR000045">
    <property type="entry name" value="Prepilin_IV_endopep_pep"/>
</dbReference>
<feature type="transmembrane region" description="Helical" evidence="1">
    <location>
        <begin position="57"/>
        <end position="81"/>
    </location>
</feature>
<comment type="caution">
    <text evidence="3">The sequence shown here is derived from an EMBL/GenBank/DDBJ whole genome shotgun (WGS) entry which is preliminary data.</text>
</comment>
<feature type="domain" description="Prepilin type IV endopeptidase peptidase" evidence="2">
    <location>
        <begin position="2"/>
        <end position="102"/>
    </location>
</feature>
<name>A0A923RSV3_9FIRM</name>
<reference evidence="3" key="1">
    <citation type="submission" date="2020-08" db="EMBL/GenBank/DDBJ databases">
        <title>Genome public.</title>
        <authorList>
            <person name="Liu C."/>
            <person name="Sun Q."/>
        </authorList>
    </citation>
    <scope>NUCLEOTIDE SEQUENCE</scope>
    <source>
        <strain evidence="3">BX1005</strain>
    </source>
</reference>
<keyword evidence="1" id="KW-0472">Membrane</keyword>